<dbReference type="GO" id="GO:0003824">
    <property type="term" value="F:catalytic activity"/>
    <property type="evidence" value="ECO:0007669"/>
    <property type="project" value="InterPro"/>
</dbReference>
<dbReference type="CDD" id="cd01335">
    <property type="entry name" value="Radical_SAM"/>
    <property type="match status" value="1"/>
</dbReference>
<evidence type="ECO:0000256" key="6">
    <source>
        <dbReference type="ARBA" id="ARBA00022723"/>
    </source>
</evidence>
<keyword evidence="4" id="KW-0808">Transferase</keyword>
<dbReference type="InterPro" id="IPR023404">
    <property type="entry name" value="rSAM_horseshoe"/>
</dbReference>
<evidence type="ECO:0000259" key="9">
    <source>
        <dbReference type="PROSITE" id="PS51332"/>
    </source>
</evidence>
<name>A0A840BJW3_9RHOO</name>
<keyword evidence="3" id="KW-0489">Methyltransferase</keyword>
<dbReference type="PANTHER" id="PTHR43409">
    <property type="entry name" value="ANAEROBIC MAGNESIUM-PROTOPORPHYRIN IX MONOMETHYL ESTER CYCLASE-RELATED"/>
    <property type="match status" value="1"/>
</dbReference>
<dbReference type="SFLD" id="SFLDG01123">
    <property type="entry name" value="methyltransferase_(Class_B)"/>
    <property type="match status" value="1"/>
</dbReference>
<dbReference type="GO" id="GO:0031419">
    <property type="term" value="F:cobalamin binding"/>
    <property type="evidence" value="ECO:0007669"/>
    <property type="project" value="InterPro"/>
</dbReference>
<dbReference type="SFLD" id="SFLDS00029">
    <property type="entry name" value="Radical_SAM"/>
    <property type="match status" value="1"/>
</dbReference>
<keyword evidence="5" id="KW-0949">S-adenosyl-L-methionine</keyword>
<keyword evidence="2" id="KW-0004">4Fe-4S</keyword>
<dbReference type="EMBL" id="JACIET010000001">
    <property type="protein sequence ID" value="MBB4011902.1"/>
    <property type="molecule type" value="Genomic_DNA"/>
</dbReference>
<protein>
    <submittedName>
        <fullName evidence="11">Radical SAM superfamily enzyme YgiQ (UPF0313 family)</fullName>
    </submittedName>
</protein>
<dbReference type="Gene3D" id="3.80.30.20">
    <property type="entry name" value="tm_1862 like domain"/>
    <property type="match status" value="1"/>
</dbReference>
<sequence length="497" mass="55418">MADTIDVLLINPGDHRGTYQGLGETIAAIEPPVFAGLFATYLRKKGKRVAIYDVPATRESAEQAVTNMLAQYAPKLVVLVVYGLQPSASTQNMPSAGKIARLIKAQSAVPVMMTGTHPAALPDLTMREEQVDFVCSLEGPVTILKTIDALDAGMTDFSDIPSLWWKRGKLVMAPQSAEALVADLDTEMPGIAWDLLDMSRYRAHNWHCFDHIDQRTPYASIHTSLGCPFKCNFCCINAPFGKNAYRMWSPETVVAEIDHLVKTYGVKNIKFVDEMFVLNRRHVEGICDLLIERGYDLNIWAYARVDTVKDDMLGKLRAAGFNWLCLGIESGSEHVRDGAEKSFGSDEIIDIVRKIQAHGIRVMGNYIFGLPDDTHESMQATLDLALELNCEFANFYSAMAYPGSQLYTMAKREGIALPPHWGAYSQHAWDTMPLANKALSAAEILAFRDHAFNTYFSSSRYRDMVLEKFGQPVLDHLDEVLSIKLRRKLLEEAPVTA</sequence>
<comment type="caution">
    <text evidence="11">The sequence shown here is derived from an EMBL/GenBank/DDBJ whole genome shotgun (WGS) entry which is preliminary data.</text>
</comment>
<dbReference type="PANTHER" id="PTHR43409:SF7">
    <property type="entry name" value="BLL1977 PROTEIN"/>
    <property type="match status" value="1"/>
</dbReference>
<evidence type="ECO:0000256" key="8">
    <source>
        <dbReference type="ARBA" id="ARBA00023014"/>
    </source>
</evidence>
<comment type="cofactor">
    <cofactor evidence="1">
        <name>[4Fe-4S] cluster</name>
        <dbReference type="ChEBI" id="CHEBI:49883"/>
    </cofactor>
</comment>
<dbReference type="PROSITE" id="PS01278">
    <property type="entry name" value="MTTASE_RADICAL"/>
    <property type="match status" value="1"/>
</dbReference>
<dbReference type="InterPro" id="IPR020612">
    <property type="entry name" value="Methylthiotransferase_CS"/>
</dbReference>
<dbReference type="RefSeq" id="WP_183633044.1">
    <property type="nucleotide sequence ID" value="NZ_BAABLE010000011.1"/>
</dbReference>
<evidence type="ECO:0000256" key="2">
    <source>
        <dbReference type="ARBA" id="ARBA00022485"/>
    </source>
</evidence>
<feature type="domain" description="B12-binding" evidence="9">
    <location>
        <begin position="18"/>
        <end position="157"/>
    </location>
</feature>
<dbReference type="SMART" id="SM00729">
    <property type="entry name" value="Elp3"/>
    <property type="match status" value="1"/>
</dbReference>
<dbReference type="Gene3D" id="3.40.50.280">
    <property type="entry name" value="Cobalamin-binding domain"/>
    <property type="match status" value="1"/>
</dbReference>
<dbReference type="InterPro" id="IPR006158">
    <property type="entry name" value="Cobalamin-bd"/>
</dbReference>
<dbReference type="Pfam" id="PF04055">
    <property type="entry name" value="Radical_SAM"/>
    <property type="match status" value="1"/>
</dbReference>
<dbReference type="InterPro" id="IPR058240">
    <property type="entry name" value="rSAM_sf"/>
</dbReference>
<dbReference type="SFLD" id="SFLDG01082">
    <property type="entry name" value="B12-binding_domain_containing"/>
    <property type="match status" value="1"/>
</dbReference>
<dbReference type="PROSITE" id="PS51332">
    <property type="entry name" value="B12_BINDING"/>
    <property type="match status" value="1"/>
</dbReference>
<dbReference type="PROSITE" id="PS51918">
    <property type="entry name" value="RADICAL_SAM"/>
    <property type="match status" value="1"/>
</dbReference>
<dbReference type="SUPFAM" id="SSF102114">
    <property type="entry name" value="Radical SAM enzymes"/>
    <property type="match status" value="1"/>
</dbReference>
<keyword evidence="7" id="KW-0408">Iron</keyword>
<evidence type="ECO:0000313" key="12">
    <source>
        <dbReference type="Proteomes" id="UP000561045"/>
    </source>
</evidence>
<dbReference type="AlphaFoldDB" id="A0A840BJW3"/>
<dbReference type="InterPro" id="IPR007197">
    <property type="entry name" value="rSAM"/>
</dbReference>
<keyword evidence="12" id="KW-1185">Reference proteome</keyword>
<evidence type="ECO:0000256" key="3">
    <source>
        <dbReference type="ARBA" id="ARBA00022603"/>
    </source>
</evidence>
<dbReference type="InterPro" id="IPR051198">
    <property type="entry name" value="BchE-like"/>
</dbReference>
<dbReference type="Proteomes" id="UP000561045">
    <property type="component" value="Unassembled WGS sequence"/>
</dbReference>
<dbReference type="GO" id="GO:0051539">
    <property type="term" value="F:4 iron, 4 sulfur cluster binding"/>
    <property type="evidence" value="ECO:0007669"/>
    <property type="project" value="UniProtKB-KW"/>
</dbReference>
<dbReference type="InterPro" id="IPR006638">
    <property type="entry name" value="Elp3/MiaA/NifB-like_rSAM"/>
</dbReference>
<evidence type="ECO:0000256" key="7">
    <source>
        <dbReference type="ARBA" id="ARBA00023004"/>
    </source>
</evidence>
<gene>
    <name evidence="11" type="ORF">GGR36_001210</name>
</gene>
<evidence type="ECO:0000256" key="4">
    <source>
        <dbReference type="ARBA" id="ARBA00022679"/>
    </source>
</evidence>
<reference evidence="11 12" key="1">
    <citation type="submission" date="2020-08" db="EMBL/GenBank/DDBJ databases">
        <title>Genomic Encyclopedia of Type Strains, Phase IV (KMG-IV): sequencing the most valuable type-strain genomes for metagenomic binning, comparative biology and taxonomic classification.</title>
        <authorList>
            <person name="Goeker M."/>
        </authorList>
    </citation>
    <scope>NUCLEOTIDE SEQUENCE [LARGE SCALE GENOMIC DNA]</scope>
    <source>
        <strain evidence="11 12">DSM 106739</strain>
    </source>
</reference>
<keyword evidence="6" id="KW-0479">Metal-binding</keyword>
<proteinExistence type="predicted"/>
<dbReference type="Pfam" id="PF02310">
    <property type="entry name" value="B12-binding"/>
    <property type="match status" value="1"/>
</dbReference>
<evidence type="ECO:0000256" key="1">
    <source>
        <dbReference type="ARBA" id="ARBA00001966"/>
    </source>
</evidence>
<accession>A0A840BJW3</accession>
<organism evidence="11 12">
    <name type="scientific">Niveibacterium umoris</name>
    <dbReference type="NCBI Taxonomy" id="1193620"/>
    <lineage>
        <taxon>Bacteria</taxon>
        <taxon>Pseudomonadati</taxon>
        <taxon>Pseudomonadota</taxon>
        <taxon>Betaproteobacteria</taxon>
        <taxon>Rhodocyclales</taxon>
        <taxon>Rhodocyclaceae</taxon>
        <taxon>Niveibacterium</taxon>
    </lineage>
</organism>
<keyword evidence="8" id="KW-0411">Iron-sulfur</keyword>
<evidence type="ECO:0000259" key="10">
    <source>
        <dbReference type="PROSITE" id="PS51918"/>
    </source>
</evidence>
<feature type="domain" description="Radical SAM core" evidence="10">
    <location>
        <begin position="211"/>
        <end position="442"/>
    </location>
</feature>
<dbReference type="GO" id="GO:0046872">
    <property type="term" value="F:metal ion binding"/>
    <property type="evidence" value="ECO:0007669"/>
    <property type="project" value="UniProtKB-KW"/>
</dbReference>
<evidence type="ECO:0000256" key="5">
    <source>
        <dbReference type="ARBA" id="ARBA00022691"/>
    </source>
</evidence>
<evidence type="ECO:0000313" key="11">
    <source>
        <dbReference type="EMBL" id="MBB4011902.1"/>
    </source>
</evidence>
<dbReference type="InterPro" id="IPR034466">
    <property type="entry name" value="Methyltransferase_Class_B"/>
</dbReference>